<dbReference type="EMBL" id="JACXIY010000044">
    <property type="protein sequence ID" value="MBD2872286.1"/>
    <property type="molecule type" value="Genomic_DNA"/>
</dbReference>
<dbReference type="InterPro" id="IPR037923">
    <property type="entry name" value="HTH-like"/>
</dbReference>
<dbReference type="InterPro" id="IPR020449">
    <property type="entry name" value="Tscrpt_reg_AraC-type_HTH"/>
</dbReference>
<dbReference type="RefSeq" id="WP_190866831.1">
    <property type="nucleotide sequence ID" value="NZ_JACXIY010000044.1"/>
</dbReference>
<organism evidence="5 6">
    <name type="scientific">Paenibacillus arenilitoris</name>
    <dbReference type="NCBI Taxonomy" id="2772299"/>
    <lineage>
        <taxon>Bacteria</taxon>
        <taxon>Bacillati</taxon>
        <taxon>Bacillota</taxon>
        <taxon>Bacilli</taxon>
        <taxon>Bacillales</taxon>
        <taxon>Paenibacillaceae</taxon>
        <taxon>Paenibacillus</taxon>
    </lineage>
</organism>
<dbReference type="SUPFAM" id="SSF51215">
    <property type="entry name" value="Regulatory protein AraC"/>
    <property type="match status" value="1"/>
</dbReference>
<evidence type="ECO:0000313" key="5">
    <source>
        <dbReference type="EMBL" id="MBD2872286.1"/>
    </source>
</evidence>
<dbReference type="PROSITE" id="PS01124">
    <property type="entry name" value="HTH_ARAC_FAMILY_2"/>
    <property type="match status" value="1"/>
</dbReference>
<dbReference type="InterPro" id="IPR009057">
    <property type="entry name" value="Homeodomain-like_sf"/>
</dbReference>
<dbReference type="PANTHER" id="PTHR43280">
    <property type="entry name" value="ARAC-FAMILY TRANSCRIPTIONAL REGULATOR"/>
    <property type="match status" value="1"/>
</dbReference>
<dbReference type="SMART" id="SM00342">
    <property type="entry name" value="HTH_ARAC"/>
    <property type="match status" value="1"/>
</dbReference>
<dbReference type="AlphaFoldDB" id="A0A927CU57"/>
<dbReference type="Gene3D" id="2.60.120.280">
    <property type="entry name" value="Regulatory protein AraC"/>
    <property type="match status" value="1"/>
</dbReference>
<dbReference type="Gene3D" id="1.10.10.60">
    <property type="entry name" value="Homeodomain-like"/>
    <property type="match status" value="2"/>
</dbReference>
<evidence type="ECO:0000256" key="2">
    <source>
        <dbReference type="ARBA" id="ARBA00023125"/>
    </source>
</evidence>
<dbReference type="InterPro" id="IPR018060">
    <property type="entry name" value="HTH_AraC"/>
</dbReference>
<keyword evidence="2" id="KW-0238">DNA-binding</keyword>
<dbReference type="SUPFAM" id="SSF46689">
    <property type="entry name" value="Homeodomain-like"/>
    <property type="match status" value="2"/>
</dbReference>
<accession>A0A927CU57</accession>
<dbReference type="PANTHER" id="PTHR43280:SF2">
    <property type="entry name" value="HTH-TYPE TRANSCRIPTIONAL REGULATOR EXSA"/>
    <property type="match status" value="1"/>
</dbReference>
<comment type="caution">
    <text evidence="5">The sequence shown here is derived from an EMBL/GenBank/DDBJ whole genome shotgun (WGS) entry which is preliminary data.</text>
</comment>
<reference evidence="5" key="1">
    <citation type="submission" date="2020-09" db="EMBL/GenBank/DDBJ databases">
        <title>A novel bacterium of genus Paenibacillus, isolated from South China Sea.</title>
        <authorList>
            <person name="Huang H."/>
            <person name="Mo K."/>
            <person name="Hu Y."/>
        </authorList>
    </citation>
    <scope>NUCLEOTIDE SEQUENCE</scope>
    <source>
        <strain evidence="5">IB182493</strain>
    </source>
</reference>
<dbReference type="InterPro" id="IPR018062">
    <property type="entry name" value="HTH_AraC-typ_CS"/>
</dbReference>
<name>A0A927CU57_9BACL</name>
<dbReference type="PRINTS" id="PR00032">
    <property type="entry name" value="HTHARAC"/>
</dbReference>
<feature type="domain" description="HTH araC/xylS-type" evidence="4">
    <location>
        <begin position="175"/>
        <end position="273"/>
    </location>
</feature>
<dbReference type="Pfam" id="PF12833">
    <property type="entry name" value="HTH_18"/>
    <property type="match status" value="1"/>
</dbReference>
<gene>
    <name evidence="5" type="ORF">IDH41_27245</name>
</gene>
<keyword evidence="1" id="KW-0805">Transcription regulation</keyword>
<keyword evidence="3" id="KW-0804">Transcription</keyword>
<dbReference type="GO" id="GO:0003700">
    <property type="term" value="F:DNA-binding transcription factor activity"/>
    <property type="evidence" value="ECO:0007669"/>
    <property type="project" value="InterPro"/>
</dbReference>
<keyword evidence="6" id="KW-1185">Reference proteome</keyword>
<dbReference type="Proteomes" id="UP000632125">
    <property type="component" value="Unassembled WGS sequence"/>
</dbReference>
<evidence type="ECO:0000259" key="4">
    <source>
        <dbReference type="PROSITE" id="PS01124"/>
    </source>
</evidence>
<protein>
    <submittedName>
        <fullName evidence="5">AraC family transcriptional regulator</fullName>
    </submittedName>
</protein>
<evidence type="ECO:0000313" key="6">
    <source>
        <dbReference type="Proteomes" id="UP000632125"/>
    </source>
</evidence>
<evidence type="ECO:0000256" key="3">
    <source>
        <dbReference type="ARBA" id="ARBA00023163"/>
    </source>
</evidence>
<proteinExistence type="predicted"/>
<dbReference type="PROSITE" id="PS00041">
    <property type="entry name" value="HTH_ARAC_FAMILY_1"/>
    <property type="match status" value="1"/>
</dbReference>
<dbReference type="GO" id="GO:0043565">
    <property type="term" value="F:sequence-specific DNA binding"/>
    <property type="evidence" value="ECO:0007669"/>
    <property type="project" value="InterPro"/>
</dbReference>
<sequence length="276" mass="31567">MTKPNEQSALSDLLQKLQIELIVAAKTQVSNGWGETDSVPDHNKLYFVVDGEGWIRVGGDDYYPRPGQLFLAPSHAKVSFSALNNRPYLKYWCHFTVTAGPFDLFQWIGVPLCIDADDAGRMALLFEEMIGWHAQHSVIARLREKALLLDIVCLFLGSVPIRVLQHRSEDMNRLNVIQHFVDSRLHTAISVDRMAEEVHLHPNYFIAYFKKHFGVPPLKYVNRKRADRAKQLLATTSLSVKEIADRTGFKETSHFAKFFRKETSLTPSEYRAAYMT</sequence>
<evidence type="ECO:0000256" key="1">
    <source>
        <dbReference type="ARBA" id="ARBA00023015"/>
    </source>
</evidence>